<dbReference type="PATRIC" id="fig|1423746.3.peg.281"/>
<dbReference type="SUPFAM" id="SSF52317">
    <property type="entry name" value="Class I glutamine amidotransferase-like"/>
    <property type="match status" value="1"/>
</dbReference>
<comment type="function">
    <text evidence="4">Transfers an acetyl group from acetyl-CoA to L-serine, forming acetyl-L-serine.</text>
</comment>
<dbReference type="EMBL" id="AZER01000013">
    <property type="protein sequence ID" value="KRL28001.1"/>
    <property type="molecule type" value="Genomic_DNA"/>
</dbReference>
<feature type="binding site" evidence="4">
    <location>
        <position position="120"/>
    </location>
    <ligand>
        <name>substrate</name>
    </ligand>
</feature>
<name>A0A0R1P603_9LACO</name>
<comment type="caution">
    <text evidence="4">Lacks conserved residue(s) required for the propagation of feature annotation.</text>
</comment>
<dbReference type="GO" id="GO:0009001">
    <property type="term" value="F:serine O-acetyltransferase activity"/>
    <property type="evidence" value="ECO:0007669"/>
    <property type="project" value="UniProtKB-UniRule"/>
</dbReference>
<feature type="binding site" evidence="4">
    <location>
        <position position="205"/>
    </location>
    <ligand>
        <name>substrate</name>
    </ligand>
</feature>
<proteinExistence type="inferred from homology"/>
<accession>A0A0R1P603</accession>
<dbReference type="InterPro" id="IPR029062">
    <property type="entry name" value="Class_I_gatase-like"/>
</dbReference>
<organism evidence="6 7">
    <name type="scientific">Limosilactobacillus frumenti DSM 13145</name>
    <dbReference type="NCBI Taxonomy" id="1423746"/>
    <lineage>
        <taxon>Bacteria</taxon>
        <taxon>Bacillati</taxon>
        <taxon>Bacillota</taxon>
        <taxon>Bacilli</taxon>
        <taxon>Lactobacillales</taxon>
        <taxon>Lactobacillaceae</taxon>
        <taxon>Limosilactobacillus</taxon>
    </lineage>
</organism>
<evidence type="ECO:0000256" key="4">
    <source>
        <dbReference type="HAMAP-Rule" id="MF_00295"/>
    </source>
</evidence>
<dbReference type="Proteomes" id="UP000051445">
    <property type="component" value="Unassembled WGS sequence"/>
</dbReference>
<comment type="similarity">
    <text evidence="4">Belongs to the MetA family.</text>
</comment>
<dbReference type="PIRSF" id="PIRSF000450">
    <property type="entry name" value="H_ser_succinyltr"/>
    <property type="match status" value="1"/>
</dbReference>
<dbReference type="PANTHER" id="PTHR20919">
    <property type="entry name" value="HOMOSERINE O-SUCCINYLTRANSFERASE"/>
    <property type="match status" value="1"/>
</dbReference>
<dbReference type="GO" id="GO:0006535">
    <property type="term" value="P:cysteine biosynthetic process from serine"/>
    <property type="evidence" value="ECO:0007669"/>
    <property type="project" value="UniProtKB-UniRule"/>
</dbReference>
<dbReference type="AlphaFoldDB" id="A0A0R1P603"/>
<feature type="active site" description="Acyl-thioester intermediate" evidence="4 5">
    <location>
        <position position="99"/>
    </location>
</feature>
<evidence type="ECO:0000313" key="6">
    <source>
        <dbReference type="EMBL" id="KRL28001.1"/>
    </source>
</evidence>
<keyword evidence="1 4" id="KW-0028">Amino-acid biosynthesis</keyword>
<protein>
    <recommendedName>
        <fullName evidence="4">Serine O-acetyltransferase</fullName>
        <shortName evidence="4">SAT</shortName>
        <ecNumber evidence="4">2.3.1.30</ecNumber>
    </recommendedName>
</protein>
<evidence type="ECO:0000256" key="5">
    <source>
        <dbReference type="PIRSR" id="PIRSR000450-1"/>
    </source>
</evidence>
<dbReference type="Gene3D" id="3.40.50.880">
    <property type="match status" value="1"/>
</dbReference>
<sequence>MHDKQDTQQRFTHVLTATGFPVSITYLYPPMHYTGRQVPTTVAAISEPLVIPEVKQFDAFIITGAPIEQLPFDQVTYIDEIHHLIDELVKQRIPQLYICWGAMVAANYLYGIKKHLLPEKLFGVYPNQVLDDRGLLNGLPNGFLAPHARYAELDYRQVVDAPDLILESTTVGNHLFSFRARHRQQNFLFAHLEYGRDALIKEYRREKNAYPDREYAKPQHYFADPVHMQDPQFKWQLAQKLYFRNWLQSVAQNVTDEQLIKE</sequence>
<dbReference type="GO" id="GO:0008899">
    <property type="term" value="F:homoserine O-succinyltransferase activity"/>
    <property type="evidence" value="ECO:0007669"/>
    <property type="project" value="TreeGrafter"/>
</dbReference>
<dbReference type="GO" id="GO:0005737">
    <property type="term" value="C:cytoplasm"/>
    <property type="evidence" value="ECO:0007669"/>
    <property type="project" value="UniProtKB-SubCell"/>
</dbReference>
<keyword evidence="2 4" id="KW-0808">Transferase</keyword>
<dbReference type="Pfam" id="PF04204">
    <property type="entry name" value="HTS"/>
    <property type="match status" value="1"/>
</dbReference>
<dbReference type="UniPathway" id="UPA00136">
    <property type="reaction ID" value="UER00199"/>
</dbReference>
<evidence type="ECO:0000256" key="2">
    <source>
        <dbReference type="ARBA" id="ARBA00022679"/>
    </source>
</evidence>
<keyword evidence="3 4" id="KW-0012">Acyltransferase</keyword>
<gene>
    <name evidence="6" type="ORF">FD27_GL000274</name>
</gene>
<reference evidence="6 7" key="1">
    <citation type="journal article" date="2015" name="Genome Announc.">
        <title>Expanding the biotechnology potential of lactobacilli through comparative genomics of 213 strains and associated genera.</title>
        <authorList>
            <person name="Sun Z."/>
            <person name="Harris H.M."/>
            <person name="McCann A."/>
            <person name="Guo C."/>
            <person name="Argimon S."/>
            <person name="Zhang W."/>
            <person name="Yang X."/>
            <person name="Jeffery I.B."/>
            <person name="Cooney J.C."/>
            <person name="Kagawa T.F."/>
            <person name="Liu W."/>
            <person name="Song Y."/>
            <person name="Salvetti E."/>
            <person name="Wrobel A."/>
            <person name="Rasinkangas P."/>
            <person name="Parkhill J."/>
            <person name="Rea M.C."/>
            <person name="O'Sullivan O."/>
            <person name="Ritari J."/>
            <person name="Douillard F.P."/>
            <person name="Paul Ross R."/>
            <person name="Yang R."/>
            <person name="Briner A.E."/>
            <person name="Felis G.E."/>
            <person name="de Vos W.M."/>
            <person name="Barrangou R."/>
            <person name="Klaenhammer T.R."/>
            <person name="Caufield P.W."/>
            <person name="Cui Y."/>
            <person name="Zhang H."/>
            <person name="O'Toole P.W."/>
        </authorList>
    </citation>
    <scope>NUCLEOTIDE SEQUENCE [LARGE SCALE GENOMIC DNA]</scope>
    <source>
        <strain evidence="6 7">DSM 13145</strain>
    </source>
</reference>
<comment type="subcellular location">
    <subcellularLocation>
        <location evidence="4">Cytoplasm</location>
    </subcellularLocation>
</comment>
<comment type="pathway">
    <text evidence="4">Amino-acid biosynthesis; L-cysteine biosynthesis; L-cysteine from L-serine: step 1/2.</text>
</comment>
<feature type="active site" evidence="4">
    <location>
        <position position="193"/>
    </location>
</feature>
<feature type="site" description="Important for substrate specificity" evidence="4">
    <location>
        <position position="148"/>
    </location>
</feature>
<dbReference type="EC" id="2.3.1.30" evidence="4"/>
<evidence type="ECO:0000256" key="3">
    <source>
        <dbReference type="ARBA" id="ARBA00023315"/>
    </source>
</evidence>
<evidence type="ECO:0000313" key="7">
    <source>
        <dbReference type="Proteomes" id="UP000051445"/>
    </source>
</evidence>
<dbReference type="HAMAP" id="MF_00295">
    <property type="entry name" value="MetA_acyltransf"/>
    <property type="match status" value="1"/>
</dbReference>
<dbReference type="STRING" id="1423746.FD27_GL000274"/>
<feature type="active site" description="Proton acceptor" evidence="4">
    <location>
        <position position="191"/>
    </location>
</feature>
<keyword evidence="7" id="KW-1185">Reference proteome</keyword>
<dbReference type="InterPro" id="IPR033752">
    <property type="entry name" value="MetA_family"/>
</dbReference>
<evidence type="ECO:0000256" key="1">
    <source>
        <dbReference type="ARBA" id="ARBA00022605"/>
    </source>
</evidence>
<comment type="caution">
    <text evidence="6">The sequence shown here is derived from an EMBL/GenBank/DDBJ whole genome shotgun (WGS) entry which is preliminary data.</text>
</comment>
<dbReference type="PANTHER" id="PTHR20919:SF0">
    <property type="entry name" value="HOMOSERINE O-SUCCINYLTRANSFERASE"/>
    <property type="match status" value="1"/>
</dbReference>
<keyword evidence="4" id="KW-0198">Cysteine biosynthesis</keyword>
<comment type="catalytic activity">
    <reaction evidence="4">
        <text>L-serine + acetyl-CoA = O-acetyl-L-serine + CoA</text>
        <dbReference type="Rhea" id="RHEA:24560"/>
        <dbReference type="ChEBI" id="CHEBI:33384"/>
        <dbReference type="ChEBI" id="CHEBI:57287"/>
        <dbReference type="ChEBI" id="CHEBI:57288"/>
        <dbReference type="ChEBI" id="CHEBI:58340"/>
        <dbReference type="EC" id="2.3.1.30"/>
    </reaction>
</comment>
<feature type="site" description="Important for acyl-CoA specificity" evidence="4">
    <location>
        <position position="68"/>
    </location>
</feature>
<keyword evidence="4" id="KW-0963">Cytoplasm</keyword>